<dbReference type="EC" id="1.1.1.-" evidence="1"/>
<protein>
    <submittedName>
        <fullName evidence="1">3-oxoacyl-ACP reductase family protein</fullName>
        <ecNumber evidence="1">1.1.1.-</ecNumber>
    </submittedName>
</protein>
<sequence>MTSDNRVALVTGAAKGIGLATAKRLYDDGFTVVVNTHSELSSEQKNAFEESSYDFDLVVGDVSDDNAAKTMVDNVFEKFGRIDILVNNAGITKDKLLTRINIDDFKTVIDTNLVGTFNMTKYVMKYMQKQRSGSIVNLSSISGIHGNIGQANYSASKAGVIGLTKTAAREGALRGIRVNAVAPGMVRTDMVEAMSEKRQQEFAESIPLKRFGNVSEIADAVSFLANNDYITGQVLTVDGGLTI</sequence>
<keyword evidence="2" id="KW-1185">Reference proteome</keyword>
<gene>
    <name evidence="1" type="ORF">O0236_002930</name>
</gene>
<dbReference type="EMBL" id="CP168151">
    <property type="protein sequence ID" value="XFD40280.1"/>
    <property type="molecule type" value="Genomic_DNA"/>
</dbReference>
<organism evidence="1 2">
    <name type="scientific">Lentilactobacillus terminaliae</name>
    <dbReference type="NCBI Taxonomy" id="3003483"/>
    <lineage>
        <taxon>Bacteria</taxon>
        <taxon>Bacillati</taxon>
        <taxon>Bacillota</taxon>
        <taxon>Bacilli</taxon>
        <taxon>Lactobacillales</taxon>
        <taxon>Lactobacillaceae</taxon>
        <taxon>Lentilactobacillus</taxon>
    </lineage>
</organism>
<evidence type="ECO:0000313" key="2">
    <source>
        <dbReference type="Proteomes" id="UP001149860"/>
    </source>
</evidence>
<name>A0ACD5DGU6_9LACO</name>
<evidence type="ECO:0000313" key="1">
    <source>
        <dbReference type="EMBL" id="XFD40280.1"/>
    </source>
</evidence>
<accession>A0ACD5DGU6</accession>
<dbReference type="Proteomes" id="UP001149860">
    <property type="component" value="Chromosome"/>
</dbReference>
<keyword evidence="1" id="KW-0560">Oxidoreductase</keyword>
<proteinExistence type="predicted"/>
<reference evidence="1" key="1">
    <citation type="submission" date="2024-08" db="EMBL/GenBank/DDBJ databases">
        <title>Lentilactobacillus sp. nov., isolated from tree bark.</title>
        <authorList>
            <person name="Phuengjayaem S."/>
            <person name="Tanasupawat S."/>
        </authorList>
    </citation>
    <scope>NUCLEOTIDE SEQUENCE</scope>
    <source>
        <strain evidence="1">SPB1-3</strain>
    </source>
</reference>